<organism evidence="3 4">
    <name type="scientific">Streptomyces phaeofaciens</name>
    <dbReference type="NCBI Taxonomy" id="68254"/>
    <lineage>
        <taxon>Bacteria</taxon>
        <taxon>Bacillati</taxon>
        <taxon>Actinomycetota</taxon>
        <taxon>Actinomycetes</taxon>
        <taxon>Kitasatosporales</taxon>
        <taxon>Streptomycetaceae</taxon>
        <taxon>Streptomyces</taxon>
    </lineage>
</organism>
<proteinExistence type="inferred from homology"/>
<keyword evidence="4" id="KW-1185">Reference proteome</keyword>
<dbReference type="EMBL" id="BMSA01000015">
    <property type="protein sequence ID" value="GGT66165.1"/>
    <property type="molecule type" value="Genomic_DNA"/>
</dbReference>
<dbReference type="InterPro" id="IPR043144">
    <property type="entry name" value="Mal/L-sulf/L-lact_DH-like_ah"/>
</dbReference>
<dbReference type="InterPro" id="IPR043143">
    <property type="entry name" value="Mal/L-sulf/L-lact_DH-like_NADP"/>
</dbReference>
<accession>A0A918HI52</accession>
<evidence type="ECO:0000313" key="4">
    <source>
        <dbReference type="Proteomes" id="UP000646776"/>
    </source>
</evidence>
<dbReference type="RefSeq" id="WP_189713602.1">
    <property type="nucleotide sequence ID" value="NZ_BMSA01000015.1"/>
</dbReference>
<dbReference type="InterPro" id="IPR003767">
    <property type="entry name" value="Malate/L-lactate_DH-like"/>
</dbReference>
<evidence type="ECO:0000256" key="1">
    <source>
        <dbReference type="ARBA" id="ARBA00006056"/>
    </source>
</evidence>
<sequence>MTQSTDAPPHDGVTVSHDALVAFTAEAFADRGVPRERARTAAEALVHGDLTGLTSHGLANLTRLYLPALDEGRIDAGAEPEKITDTGAAVLLDGRRSLGLWAATEALELAADRAAQTGVALVTMRDATHFGCAGYHTARIARRGMVAVLASNCGRQRIARPPGGRAALLGTNPFSVAAPAGDRPPYVLDMSTTVVPTGKVRAAARAGEPIPQGWLEDAEGRPVTDPGALDTGEGFLRWLGGDPATGAFKGYGLGLMVEVLAALVPGAGLGPAPEALTGDGRPSGRDDDIGLTALVLAPGALRAGGDFLAEADGLFGTLLDCPPLDPARPVSYPGRPEELTAARRREHGVPLSAAQHTELTALAAERGLAFPEAVAR</sequence>
<dbReference type="GO" id="GO:0016491">
    <property type="term" value="F:oxidoreductase activity"/>
    <property type="evidence" value="ECO:0007669"/>
    <property type="project" value="UniProtKB-KW"/>
</dbReference>
<dbReference type="SUPFAM" id="SSF89733">
    <property type="entry name" value="L-sulfolactate dehydrogenase-like"/>
    <property type="match status" value="1"/>
</dbReference>
<dbReference type="InterPro" id="IPR036111">
    <property type="entry name" value="Mal/L-sulfo/L-lacto_DH-like_sf"/>
</dbReference>
<keyword evidence="2" id="KW-0560">Oxidoreductase</keyword>
<gene>
    <name evidence="3" type="ORF">GCM10010226_49920</name>
</gene>
<dbReference type="Gene3D" id="3.30.1370.60">
    <property type="entry name" value="Hypothetical oxidoreductase yiak, domain 2"/>
    <property type="match status" value="1"/>
</dbReference>
<evidence type="ECO:0000256" key="2">
    <source>
        <dbReference type="ARBA" id="ARBA00023002"/>
    </source>
</evidence>
<comment type="similarity">
    <text evidence="1">Belongs to the LDH2/MDH2 oxidoreductase family.</text>
</comment>
<dbReference type="Proteomes" id="UP000646776">
    <property type="component" value="Unassembled WGS sequence"/>
</dbReference>
<dbReference type="Pfam" id="PF02615">
    <property type="entry name" value="Ldh_2"/>
    <property type="match status" value="1"/>
</dbReference>
<protein>
    <submittedName>
        <fullName evidence="3">Dehydrogenase</fullName>
    </submittedName>
</protein>
<dbReference type="Gene3D" id="1.10.1530.10">
    <property type="match status" value="1"/>
</dbReference>
<reference evidence="3" key="1">
    <citation type="journal article" date="2014" name="Int. J. Syst. Evol. Microbiol.">
        <title>Complete genome sequence of Corynebacterium casei LMG S-19264T (=DSM 44701T), isolated from a smear-ripened cheese.</title>
        <authorList>
            <consortium name="US DOE Joint Genome Institute (JGI-PGF)"/>
            <person name="Walter F."/>
            <person name="Albersmeier A."/>
            <person name="Kalinowski J."/>
            <person name="Ruckert C."/>
        </authorList>
    </citation>
    <scope>NUCLEOTIDE SEQUENCE</scope>
    <source>
        <strain evidence="3">JCM 4125</strain>
    </source>
</reference>
<name>A0A918HI52_9ACTN</name>
<evidence type="ECO:0000313" key="3">
    <source>
        <dbReference type="EMBL" id="GGT66165.1"/>
    </source>
</evidence>
<dbReference type="PANTHER" id="PTHR11091">
    <property type="entry name" value="OXIDOREDUCTASE-RELATED"/>
    <property type="match status" value="1"/>
</dbReference>
<reference evidence="3" key="2">
    <citation type="submission" date="2020-09" db="EMBL/GenBank/DDBJ databases">
        <authorList>
            <person name="Sun Q."/>
            <person name="Ohkuma M."/>
        </authorList>
    </citation>
    <scope>NUCLEOTIDE SEQUENCE</scope>
    <source>
        <strain evidence="3">JCM 4125</strain>
    </source>
</reference>
<dbReference type="PANTHER" id="PTHR11091:SF0">
    <property type="entry name" value="MALATE DEHYDROGENASE"/>
    <property type="match status" value="1"/>
</dbReference>
<dbReference type="AlphaFoldDB" id="A0A918HI52"/>
<comment type="caution">
    <text evidence="3">The sequence shown here is derived from an EMBL/GenBank/DDBJ whole genome shotgun (WGS) entry which is preliminary data.</text>
</comment>